<dbReference type="PANTHER" id="PTHR42852">
    <property type="entry name" value="THIOL:DISULFIDE INTERCHANGE PROTEIN DSBE"/>
    <property type="match status" value="1"/>
</dbReference>
<dbReference type="PANTHER" id="PTHR42852:SF17">
    <property type="entry name" value="THIOREDOXIN-LIKE PROTEIN HI_1115"/>
    <property type="match status" value="1"/>
</dbReference>
<evidence type="ECO:0000313" key="5">
    <source>
        <dbReference type="Proteomes" id="UP000308196"/>
    </source>
</evidence>
<feature type="domain" description="Thioredoxin" evidence="2">
    <location>
        <begin position="34"/>
        <end position="185"/>
    </location>
</feature>
<evidence type="ECO:0000256" key="1">
    <source>
        <dbReference type="SAM" id="SignalP"/>
    </source>
</evidence>
<dbReference type="AlphaFoldDB" id="A0A4U9VWR4"/>
<dbReference type="KEGG" id="stha:NCTC11429_04496"/>
<reference evidence="3 6" key="2">
    <citation type="submission" date="2024-06" db="EMBL/GenBank/DDBJ databases">
        <title>Soil Sphingobacterium thalpophilum.</title>
        <authorList>
            <person name="Yang J."/>
            <person name="Li J."/>
        </authorList>
    </citation>
    <scope>NUCLEOTIDE SEQUENCE [LARGE SCALE GENOMIC DNA]</scope>
    <source>
        <strain evidence="3 6">22g91tb</strain>
    </source>
</reference>
<dbReference type="STRING" id="1123265.GCA_000686625_03572"/>
<evidence type="ECO:0000259" key="2">
    <source>
        <dbReference type="PROSITE" id="PS51352"/>
    </source>
</evidence>
<dbReference type="InterPro" id="IPR050553">
    <property type="entry name" value="Thioredoxin_ResA/DsbE_sf"/>
</dbReference>
<accession>A0A4U9VWR4</accession>
<organism evidence="4 5">
    <name type="scientific">Sphingobacterium thalpophilum</name>
    <dbReference type="NCBI Taxonomy" id="259"/>
    <lineage>
        <taxon>Bacteria</taxon>
        <taxon>Pseudomonadati</taxon>
        <taxon>Bacteroidota</taxon>
        <taxon>Sphingobacteriia</taxon>
        <taxon>Sphingobacteriales</taxon>
        <taxon>Sphingobacteriaceae</taxon>
        <taxon>Sphingobacterium</taxon>
    </lineage>
</organism>
<dbReference type="InterPro" id="IPR036249">
    <property type="entry name" value="Thioredoxin-like_sf"/>
</dbReference>
<dbReference type="RefSeq" id="WP_028070305.1">
    <property type="nucleotide sequence ID" value="NZ_CP141191.1"/>
</dbReference>
<evidence type="ECO:0000313" key="3">
    <source>
        <dbReference type="EMBL" id="MEZ0454562.1"/>
    </source>
</evidence>
<proteinExistence type="predicted"/>
<dbReference type="Proteomes" id="UP001566204">
    <property type="component" value="Unassembled WGS sequence"/>
</dbReference>
<keyword evidence="1" id="KW-0732">Signal</keyword>
<dbReference type="GeneID" id="78465079"/>
<evidence type="ECO:0000313" key="4">
    <source>
        <dbReference type="EMBL" id="VTR52075.1"/>
    </source>
</evidence>
<evidence type="ECO:0000313" key="6">
    <source>
        <dbReference type="Proteomes" id="UP001566204"/>
    </source>
</evidence>
<keyword evidence="6" id="KW-1185">Reference proteome</keyword>
<dbReference type="Pfam" id="PF08534">
    <property type="entry name" value="Redoxin"/>
    <property type="match status" value="1"/>
</dbReference>
<dbReference type="EMBL" id="JBEOQB010000008">
    <property type="protein sequence ID" value="MEZ0454562.1"/>
    <property type="molecule type" value="Genomic_DNA"/>
</dbReference>
<dbReference type="InterPro" id="IPR013740">
    <property type="entry name" value="Redoxin"/>
</dbReference>
<gene>
    <name evidence="4" type="primary">resA_14</name>
    <name evidence="3" type="ORF">ABTW24_23435</name>
    <name evidence="4" type="ORF">NCTC11429_04496</name>
</gene>
<dbReference type="InterPro" id="IPR013766">
    <property type="entry name" value="Thioredoxin_domain"/>
</dbReference>
<dbReference type="PROSITE" id="PS51352">
    <property type="entry name" value="THIOREDOXIN_2"/>
    <property type="match status" value="1"/>
</dbReference>
<feature type="signal peptide" evidence="1">
    <location>
        <begin position="1"/>
        <end position="23"/>
    </location>
</feature>
<dbReference type="CDD" id="cd02966">
    <property type="entry name" value="TlpA_like_family"/>
    <property type="match status" value="1"/>
</dbReference>
<protein>
    <submittedName>
        <fullName evidence="3">Redoxin family protein</fullName>
    </submittedName>
    <submittedName>
        <fullName evidence="4">Thiol-disulfide oxidoreductase resA</fullName>
    </submittedName>
</protein>
<name>A0A4U9VWR4_9SPHI</name>
<dbReference type="EMBL" id="LR590484">
    <property type="protein sequence ID" value="VTR52075.1"/>
    <property type="molecule type" value="Genomic_DNA"/>
</dbReference>
<dbReference type="PROSITE" id="PS51257">
    <property type="entry name" value="PROKAR_LIPOPROTEIN"/>
    <property type="match status" value="1"/>
</dbReference>
<sequence length="187" mass="20633">MQIKFNQLATQLGALIIAASSLAACENRQKAGETKVPEQQEIATETTVAETGKVAFRDQKGQVVTLDSLKGKVVFINFWATWCPPCIHEMPSINSLWSTFKGNQHIEFLMVDVDNDIEKSAAFFKENSYDLPLYTPSGDIPPEFLGASIPTTVILDKNGQIVERLEGSRDYAAPEITKALEELINAN</sequence>
<dbReference type="Gene3D" id="3.40.30.10">
    <property type="entry name" value="Glutaredoxin"/>
    <property type="match status" value="1"/>
</dbReference>
<dbReference type="SUPFAM" id="SSF52833">
    <property type="entry name" value="Thioredoxin-like"/>
    <property type="match status" value="1"/>
</dbReference>
<dbReference type="Proteomes" id="UP000308196">
    <property type="component" value="Chromosome"/>
</dbReference>
<feature type="chain" id="PRO_5020689625" evidence="1">
    <location>
        <begin position="24"/>
        <end position="187"/>
    </location>
</feature>
<reference evidence="4 5" key="1">
    <citation type="submission" date="2019-05" db="EMBL/GenBank/DDBJ databases">
        <authorList>
            <consortium name="Pathogen Informatics"/>
        </authorList>
    </citation>
    <scope>NUCLEOTIDE SEQUENCE [LARGE SCALE GENOMIC DNA]</scope>
    <source>
        <strain evidence="4 5">NCTC11429</strain>
    </source>
</reference>
<dbReference type="GO" id="GO:0016491">
    <property type="term" value="F:oxidoreductase activity"/>
    <property type="evidence" value="ECO:0007669"/>
    <property type="project" value="InterPro"/>
</dbReference>